<sequence length="137" mass="16131">MNQEGRIFQDDNFIFTEFNGLKLEKLVVCENPETKEPILIYLKVENHNWHQYFLDAGFGVWENWNIIDIDNDDDESFDYIDKTSDFDLSQKVISKIWCEPDQNNCKISIAFESNEILVLQTVHAEMFDSSSEILIIK</sequence>
<evidence type="ECO:0000313" key="1">
    <source>
        <dbReference type="EMBL" id="QSW91476.1"/>
    </source>
</evidence>
<protein>
    <recommendedName>
        <fullName evidence="3">DUF4178 domain-containing protein</fullName>
    </recommendedName>
</protein>
<keyword evidence="2" id="KW-1185">Reference proteome</keyword>
<gene>
    <name evidence="1" type="ORF">J0383_11880</name>
</gene>
<organism evidence="1 2">
    <name type="scientific">Flavobacterium endoglycinae</name>
    <dbReference type="NCBI Taxonomy" id="2816357"/>
    <lineage>
        <taxon>Bacteria</taxon>
        <taxon>Pseudomonadati</taxon>
        <taxon>Bacteroidota</taxon>
        <taxon>Flavobacteriia</taxon>
        <taxon>Flavobacteriales</taxon>
        <taxon>Flavobacteriaceae</taxon>
        <taxon>Flavobacterium</taxon>
    </lineage>
</organism>
<evidence type="ECO:0008006" key="3">
    <source>
        <dbReference type="Google" id="ProtNLM"/>
    </source>
</evidence>
<accession>A0ABX7QK31</accession>
<dbReference type="EMBL" id="CP071448">
    <property type="protein sequence ID" value="QSW91476.1"/>
    <property type="molecule type" value="Genomic_DNA"/>
</dbReference>
<evidence type="ECO:0000313" key="2">
    <source>
        <dbReference type="Proteomes" id="UP000663440"/>
    </source>
</evidence>
<dbReference type="Proteomes" id="UP000663440">
    <property type="component" value="Chromosome"/>
</dbReference>
<proteinExistence type="predicted"/>
<name>A0ABX7QK31_9FLAO</name>
<dbReference type="RefSeq" id="WP_207298592.1">
    <property type="nucleotide sequence ID" value="NZ_CP071448.1"/>
</dbReference>
<reference evidence="1 2" key="1">
    <citation type="submission" date="2021-03" db="EMBL/GenBank/DDBJ databases">
        <title>Flavobacterium kribbensis sp. nov, an endophytic bacteria, isolated from soybean.</title>
        <authorList>
            <person name="Lee J."/>
            <person name="Seo J."/>
        </authorList>
    </citation>
    <scope>NUCLEOTIDE SEQUENCE [LARGE SCALE GENOMIC DNA]</scope>
    <source>
        <strain evidence="1 2">BB8</strain>
    </source>
</reference>